<protein>
    <submittedName>
        <fullName evidence="2">Uncharacterized protein</fullName>
    </submittedName>
</protein>
<comment type="caution">
    <text evidence="2">The sequence shown here is derived from an EMBL/GenBank/DDBJ whole genome shotgun (WGS) entry which is preliminary data.</text>
</comment>
<proteinExistence type="predicted"/>
<evidence type="ECO:0000313" key="3">
    <source>
        <dbReference type="Proteomes" id="UP000199663"/>
    </source>
</evidence>
<keyword evidence="3" id="KW-1185">Reference proteome</keyword>
<gene>
    <name evidence="2" type="ORF">SAMN05444412_104153</name>
</gene>
<dbReference type="EMBL" id="FNQC01000004">
    <property type="protein sequence ID" value="SDY97987.1"/>
    <property type="molecule type" value="Genomic_DNA"/>
</dbReference>
<organism evidence="2 3">
    <name type="scientific">Rhodonellum ikkaensis</name>
    <dbReference type="NCBI Taxonomy" id="336829"/>
    <lineage>
        <taxon>Bacteria</taxon>
        <taxon>Pseudomonadati</taxon>
        <taxon>Bacteroidota</taxon>
        <taxon>Cytophagia</taxon>
        <taxon>Cytophagales</taxon>
        <taxon>Cytophagaceae</taxon>
        <taxon>Rhodonellum</taxon>
    </lineage>
</organism>
<dbReference type="Proteomes" id="UP000199663">
    <property type="component" value="Unassembled WGS sequence"/>
</dbReference>
<keyword evidence="1" id="KW-0732">Signal</keyword>
<accession>A0A1H3PA68</accession>
<dbReference type="RefSeq" id="WP_019598057.1">
    <property type="nucleotide sequence ID" value="NZ_FNQC01000004.1"/>
</dbReference>
<evidence type="ECO:0000313" key="2">
    <source>
        <dbReference type="EMBL" id="SDY97987.1"/>
    </source>
</evidence>
<feature type="chain" id="PRO_5046371431" evidence="1">
    <location>
        <begin position="29"/>
        <end position="81"/>
    </location>
</feature>
<sequence length="81" mass="8843">MKKFILSTTLGFAMVVMLFSSGNVQSQAALPEEGYEPKLEPCSYPVVAVTLWVVKCRPMEYASCTVSSQISCGEGLFSQKL</sequence>
<reference evidence="2 3" key="1">
    <citation type="submission" date="2016-10" db="EMBL/GenBank/DDBJ databases">
        <authorList>
            <person name="Varghese N."/>
            <person name="Submissions S."/>
        </authorList>
    </citation>
    <scope>NUCLEOTIDE SEQUENCE [LARGE SCALE GENOMIC DNA]</scope>
    <source>
        <strain evidence="2 3">DSM 17997</strain>
    </source>
</reference>
<evidence type="ECO:0000256" key="1">
    <source>
        <dbReference type="SAM" id="SignalP"/>
    </source>
</evidence>
<feature type="signal peptide" evidence="1">
    <location>
        <begin position="1"/>
        <end position="28"/>
    </location>
</feature>
<name>A0A1H3PA68_9BACT</name>